<reference evidence="2" key="1">
    <citation type="submission" date="2022-03" db="EMBL/GenBank/DDBJ databases">
        <authorList>
            <person name="Sayadi A."/>
        </authorList>
    </citation>
    <scope>NUCLEOTIDE SEQUENCE</scope>
</reference>
<evidence type="ECO:0000313" key="2">
    <source>
        <dbReference type="EMBL" id="CAH1990408.1"/>
    </source>
</evidence>
<dbReference type="InterPro" id="IPR054503">
    <property type="entry name" value="KDM3AB_Tudor"/>
</dbReference>
<dbReference type="OrthoDB" id="1667110at2759"/>
<evidence type="ECO:0000313" key="3">
    <source>
        <dbReference type="Proteomes" id="UP001152888"/>
    </source>
</evidence>
<sequence>EWDSSLPGVREYPEVRLAAKRWQEQQDGQRILLTTASVLLGYRVEDLTVTDDTVLEEHNEDPALVQMRLIGDGVVESILRGENVGITPRRSRSSALLHQTQSQPLHQVSHGKKFIRILRPNMGQSHGTCQWPCLHSGCQTTGSCSSEHWDPTVPRNLSCGSDDLTE</sequence>
<accession>A0A9P0LDV8</accession>
<dbReference type="Proteomes" id="UP001152888">
    <property type="component" value="Unassembled WGS sequence"/>
</dbReference>
<protein>
    <recommendedName>
        <fullName evidence="1">Lysine-specific demethylase 3A/B tudor domain-containing protein</fullName>
    </recommendedName>
</protein>
<organism evidence="2 3">
    <name type="scientific">Acanthoscelides obtectus</name>
    <name type="common">Bean weevil</name>
    <name type="synonym">Bruchus obtectus</name>
    <dbReference type="NCBI Taxonomy" id="200917"/>
    <lineage>
        <taxon>Eukaryota</taxon>
        <taxon>Metazoa</taxon>
        <taxon>Ecdysozoa</taxon>
        <taxon>Arthropoda</taxon>
        <taxon>Hexapoda</taxon>
        <taxon>Insecta</taxon>
        <taxon>Pterygota</taxon>
        <taxon>Neoptera</taxon>
        <taxon>Endopterygota</taxon>
        <taxon>Coleoptera</taxon>
        <taxon>Polyphaga</taxon>
        <taxon>Cucujiformia</taxon>
        <taxon>Chrysomeloidea</taxon>
        <taxon>Chrysomelidae</taxon>
        <taxon>Bruchinae</taxon>
        <taxon>Bruchini</taxon>
        <taxon>Acanthoscelides</taxon>
    </lineage>
</organism>
<dbReference type="AlphaFoldDB" id="A0A9P0LDV8"/>
<dbReference type="Pfam" id="PF22987">
    <property type="entry name" value="Tudor_KDM3B"/>
    <property type="match status" value="1"/>
</dbReference>
<gene>
    <name evidence="2" type="ORF">ACAOBT_LOCUS19645</name>
</gene>
<evidence type="ECO:0000259" key="1">
    <source>
        <dbReference type="Pfam" id="PF22987"/>
    </source>
</evidence>
<feature type="non-terminal residue" evidence="2">
    <location>
        <position position="166"/>
    </location>
</feature>
<proteinExistence type="predicted"/>
<keyword evidence="3" id="KW-1185">Reference proteome</keyword>
<name>A0A9P0LDV8_ACAOB</name>
<feature type="domain" description="Lysine-specific demethylase 3A/B tudor" evidence="1">
    <location>
        <begin position="46"/>
        <end position="83"/>
    </location>
</feature>
<comment type="caution">
    <text evidence="2">The sequence shown here is derived from an EMBL/GenBank/DDBJ whole genome shotgun (WGS) entry which is preliminary data.</text>
</comment>
<dbReference type="EMBL" id="CAKOFQ010007087">
    <property type="protein sequence ID" value="CAH1990408.1"/>
    <property type="molecule type" value="Genomic_DNA"/>
</dbReference>